<dbReference type="EMBL" id="JAXIOK010000012">
    <property type="protein sequence ID" value="KAK4759002.1"/>
    <property type="molecule type" value="Genomic_DNA"/>
</dbReference>
<evidence type="ECO:0000313" key="1">
    <source>
        <dbReference type="EMBL" id="KAK4759002.1"/>
    </source>
</evidence>
<reference evidence="1 2" key="1">
    <citation type="journal article" date="2023" name="Hortic Res">
        <title>Pangenome of water caltrop reveals structural variations and asymmetric subgenome divergence after allopolyploidization.</title>
        <authorList>
            <person name="Zhang X."/>
            <person name="Chen Y."/>
            <person name="Wang L."/>
            <person name="Yuan Y."/>
            <person name="Fang M."/>
            <person name="Shi L."/>
            <person name="Lu R."/>
            <person name="Comes H.P."/>
            <person name="Ma Y."/>
            <person name="Chen Y."/>
            <person name="Huang G."/>
            <person name="Zhou Y."/>
            <person name="Zheng Z."/>
            <person name="Qiu Y."/>
        </authorList>
    </citation>
    <scope>NUCLEOTIDE SEQUENCE [LARGE SCALE GENOMIC DNA]</scope>
    <source>
        <tissue evidence="1">Roots</tissue>
    </source>
</reference>
<dbReference type="AlphaFoldDB" id="A0AAN7Q3L9"/>
<dbReference type="Proteomes" id="UP001345219">
    <property type="component" value="Chromosome 15"/>
</dbReference>
<comment type="caution">
    <text evidence="1">The sequence shown here is derived from an EMBL/GenBank/DDBJ whole genome shotgun (WGS) entry which is preliminary data.</text>
</comment>
<protein>
    <submittedName>
        <fullName evidence="1">Uncharacterized protein</fullName>
    </submittedName>
</protein>
<evidence type="ECO:0000313" key="2">
    <source>
        <dbReference type="Proteomes" id="UP001345219"/>
    </source>
</evidence>
<proteinExistence type="predicted"/>
<sequence length="182" mass="20199">MTTSRRVNLGSKDDKTGSLSLALISYSKFYHSLQSPVHAIVACRLIDTLSSAISSSSKFIPRLLLVLHFPSIDDDPIGDLVTSPNSNPKTLEVLFPTRFSLKQLASSNLLICQPSFLARSSSSYILQVRSSNLWFVFGIRSLLVVLILRRFHGSRQFKFHIFVSTIGFPNESEFAISTSSSL</sequence>
<name>A0AAN7Q3L9_9MYRT</name>
<accession>A0AAN7Q3L9</accession>
<gene>
    <name evidence="1" type="ORF">SAY87_020303</name>
</gene>
<organism evidence="1 2">
    <name type="scientific">Trapa incisa</name>
    <dbReference type="NCBI Taxonomy" id="236973"/>
    <lineage>
        <taxon>Eukaryota</taxon>
        <taxon>Viridiplantae</taxon>
        <taxon>Streptophyta</taxon>
        <taxon>Embryophyta</taxon>
        <taxon>Tracheophyta</taxon>
        <taxon>Spermatophyta</taxon>
        <taxon>Magnoliopsida</taxon>
        <taxon>eudicotyledons</taxon>
        <taxon>Gunneridae</taxon>
        <taxon>Pentapetalae</taxon>
        <taxon>rosids</taxon>
        <taxon>malvids</taxon>
        <taxon>Myrtales</taxon>
        <taxon>Lythraceae</taxon>
        <taxon>Trapa</taxon>
    </lineage>
</organism>
<keyword evidence="2" id="KW-1185">Reference proteome</keyword>